<dbReference type="Proteomes" id="UP000005408">
    <property type="component" value="Unassembled WGS sequence"/>
</dbReference>
<reference evidence="2" key="1">
    <citation type="submission" date="2022-08" db="UniProtKB">
        <authorList>
            <consortium name="EnsemblMetazoa"/>
        </authorList>
    </citation>
    <scope>IDENTIFICATION</scope>
    <source>
        <strain evidence="2">05x7-T-G4-1.051#20</strain>
    </source>
</reference>
<dbReference type="Gene3D" id="3.40.710.10">
    <property type="entry name" value="DD-peptidase/beta-lactamase superfamily"/>
    <property type="match status" value="1"/>
</dbReference>
<dbReference type="InterPro" id="IPR012338">
    <property type="entry name" value="Beta-lactam/transpept-like"/>
</dbReference>
<evidence type="ECO:0000313" key="2">
    <source>
        <dbReference type="EnsemblMetazoa" id="G17668.2:cds"/>
    </source>
</evidence>
<dbReference type="PANTHER" id="PTHR46825">
    <property type="entry name" value="D-ALANYL-D-ALANINE-CARBOXYPEPTIDASE/ENDOPEPTIDASE AMPH"/>
    <property type="match status" value="1"/>
</dbReference>
<dbReference type="InterPro" id="IPR001466">
    <property type="entry name" value="Beta-lactam-related"/>
</dbReference>
<name>A0A8W8J8X9_MAGGI</name>
<proteinExistence type="predicted"/>
<dbReference type="PANTHER" id="PTHR46825:SF9">
    <property type="entry name" value="BETA-LACTAMASE-RELATED DOMAIN-CONTAINING PROTEIN"/>
    <property type="match status" value="1"/>
</dbReference>
<organism evidence="2 3">
    <name type="scientific">Magallana gigas</name>
    <name type="common">Pacific oyster</name>
    <name type="synonym">Crassostrea gigas</name>
    <dbReference type="NCBI Taxonomy" id="29159"/>
    <lineage>
        <taxon>Eukaryota</taxon>
        <taxon>Metazoa</taxon>
        <taxon>Spiralia</taxon>
        <taxon>Lophotrochozoa</taxon>
        <taxon>Mollusca</taxon>
        <taxon>Bivalvia</taxon>
        <taxon>Autobranchia</taxon>
        <taxon>Pteriomorphia</taxon>
        <taxon>Ostreida</taxon>
        <taxon>Ostreoidea</taxon>
        <taxon>Ostreidae</taxon>
        <taxon>Magallana</taxon>
    </lineage>
</organism>
<dbReference type="AlphaFoldDB" id="A0A8W8J8X9"/>
<dbReference type="EnsemblMetazoa" id="G17668.2">
    <property type="protein sequence ID" value="G17668.2:cds"/>
    <property type="gene ID" value="G17668"/>
</dbReference>
<evidence type="ECO:0000259" key="1">
    <source>
        <dbReference type="Pfam" id="PF00144"/>
    </source>
</evidence>
<feature type="domain" description="Beta-lactamase-related" evidence="1">
    <location>
        <begin position="123"/>
        <end position="482"/>
    </location>
</feature>
<accession>A0A8W8J8X9</accession>
<protein>
    <recommendedName>
        <fullName evidence="1">Beta-lactamase-related domain-containing protein</fullName>
    </recommendedName>
</protein>
<dbReference type="SUPFAM" id="SSF56601">
    <property type="entry name" value="beta-lactamase/transpeptidase-like"/>
    <property type="match status" value="1"/>
</dbReference>
<evidence type="ECO:0000313" key="3">
    <source>
        <dbReference type="Proteomes" id="UP000005408"/>
    </source>
</evidence>
<dbReference type="Pfam" id="PF00144">
    <property type="entry name" value="Beta-lactamase"/>
    <property type="match status" value="1"/>
</dbReference>
<dbReference type="InterPro" id="IPR050491">
    <property type="entry name" value="AmpC-like"/>
</dbReference>
<keyword evidence="3" id="KW-1185">Reference proteome</keyword>
<sequence length="802" mass="91136">MTSSRHPIYADHADQSIIKEQPVNFIPVDDLTESMQCGFELDAKSHAGEATSPCISIRKMEEPISGSDGQQDVYGSIVKEPDYSSSQDGQQDVYGSIVKEPDYSSSQGSYEPNEARDEDMTLFDQVIINTMREHNIKGGSVIIGREGKILYRQGYGQDSAGLSATSTSKFPIGDISKVITAMAVLKLKELGYLELSDEVMGNDQTSILKLEQKKNKEKFDRRKRKAHVISRSVQHLLQHTAGWDAAEENDIIGTRKLKLSRKITNLAKCSNAKELVMRQMMFRPPDFQPGTKQVYCHLNYLFLGLMIEELTGMSYMDFITDMFHCLGVGSLEDVDYTEDLQKEDVYLDGLQNIKFCVLKKHEAPAKFLHGTTKDKRKEDELFLLETAAYCGLVASAEQLFKIFSSVELSLFQRSVLSKDSVTQMLERPECCPDKEWYGLGLKVSDNGESWGHFGRIPEGTHSLAFRDQSGITWTVLFSQVESGSQTLDIELGTMMRHALSVTPRFSSYSSVLFKHVSFLGMEVSFYGMYSSHIDQVFEVFLPFYLIENHYTTMKQEGYFMHHIDLVNMSENIYANIVWNKNEGIQDWLIRKNSINSQELRFGEEERDVMQIILSGFKVHTVATCSTQSSFHSVIVFRKKTDVDTRLIQRFLIIVVEDCSPCNPLNRLVSDISNMVVLLSVCYIGEIKLLTAVTECDLNKRRVRTEFYIASNLQAFSRNLLKASEIRIGLQHVQFYKNKRTKEVCVCVVLSMSAKLTNTCVWGLTRYAFMQSLANFVKSDSLAIDKICTYVDEGKIYYAYFTT</sequence>